<reference evidence="3" key="1">
    <citation type="submission" date="2022-07" db="EMBL/GenBank/DDBJ databases">
        <title>Phylogenomic reconstructions and comparative analyses of Kickxellomycotina fungi.</title>
        <authorList>
            <person name="Reynolds N.K."/>
            <person name="Stajich J.E."/>
            <person name="Barry K."/>
            <person name="Grigoriev I.V."/>
            <person name="Crous P."/>
            <person name="Smith M.E."/>
        </authorList>
    </citation>
    <scope>NUCLEOTIDE SEQUENCE</scope>
    <source>
        <strain evidence="3">NBRC 100468</strain>
    </source>
</reference>
<dbReference type="Proteomes" id="UP001150538">
    <property type="component" value="Unassembled WGS sequence"/>
</dbReference>
<feature type="region of interest" description="Disordered" evidence="1">
    <location>
        <begin position="395"/>
        <end position="420"/>
    </location>
</feature>
<feature type="region of interest" description="Disordered" evidence="1">
    <location>
        <begin position="224"/>
        <end position="243"/>
    </location>
</feature>
<organism evidence="3 4">
    <name type="scientific">Mycoemilia scoparia</name>
    <dbReference type="NCBI Taxonomy" id="417184"/>
    <lineage>
        <taxon>Eukaryota</taxon>
        <taxon>Fungi</taxon>
        <taxon>Fungi incertae sedis</taxon>
        <taxon>Zoopagomycota</taxon>
        <taxon>Kickxellomycotina</taxon>
        <taxon>Kickxellomycetes</taxon>
        <taxon>Kickxellales</taxon>
        <taxon>Kickxellaceae</taxon>
        <taxon>Mycoemilia</taxon>
    </lineage>
</organism>
<feature type="compositionally biased region" description="Low complexity" evidence="1">
    <location>
        <begin position="322"/>
        <end position="342"/>
    </location>
</feature>
<keyword evidence="2" id="KW-0812">Transmembrane</keyword>
<feature type="transmembrane region" description="Helical" evidence="2">
    <location>
        <begin position="174"/>
        <end position="196"/>
    </location>
</feature>
<accession>A0A9W8DLK0</accession>
<dbReference type="OrthoDB" id="3251871at2759"/>
<evidence type="ECO:0000313" key="4">
    <source>
        <dbReference type="Proteomes" id="UP001150538"/>
    </source>
</evidence>
<feature type="region of interest" description="Disordered" evidence="1">
    <location>
        <begin position="97"/>
        <end position="126"/>
    </location>
</feature>
<protein>
    <submittedName>
        <fullName evidence="3">Uncharacterized protein</fullName>
    </submittedName>
</protein>
<proteinExistence type="predicted"/>
<feature type="compositionally biased region" description="Polar residues" evidence="1">
    <location>
        <begin position="296"/>
        <end position="309"/>
    </location>
</feature>
<dbReference type="AlphaFoldDB" id="A0A9W8DLK0"/>
<evidence type="ECO:0000256" key="1">
    <source>
        <dbReference type="SAM" id="MobiDB-lite"/>
    </source>
</evidence>
<keyword evidence="2" id="KW-1133">Transmembrane helix</keyword>
<keyword evidence="2" id="KW-0472">Membrane</keyword>
<feature type="region of interest" description="Disordered" evidence="1">
    <location>
        <begin position="296"/>
        <end position="358"/>
    </location>
</feature>
<comment type="caution">
    <text evidence="3">The sequence shown here is derived from an EMBL/GenBank/DDBJ whole genome shotgun (WGS) entry which is preliminary data.</text>
</comment>
<gene>
    <name evidence="3" type="ORF">H4219_005196</name>
</gene>
<sequence length="420" mass="45510">MADRSLSHMRMTIWLMYCWCAIALLYCVFVCVLVIFRLLPIWKRVSQNSFTVPEPNGNGGGDFGNPEPLDNSLLSSGGGGGGGGRFTSTDFNSQFSGSKIHSSGGPGFIPSSQLLCRKSGGRRGKRTNINERRRREIRFAVFRIALYSITPIVSTCIMPIYLTVLNPSISLANVTVLLPNLGGLLNFTIFIINPQLDPMWRYVRKKLGQVVRCQFEKGLPKHTRVRDDSVTSPNVARVGGSNKNSPRFDQGCGSILAAGTATTGGGCCGFREDCVEKSKAVEDVILVDDQAHDLFENQNHGEGTTNNHFGNEGGGYKHPRPSSASTNSLSSSSLSAGSSYTNNGRGWSGRNSRKRGDSLVDPKKWYSVRFNSVDEPIDRSTHMNTSTLVSPIICSGEEENNDADSDDGPVMAPLGTPADA</sequence>
<evidence type="ECO:0000313" key="3">
    <source>
        <dbReference type="EMBL" id="KAJ1913495.1"/>
    </source>
</evidence>
<feature type="compositionally biased region" description="Acidic residues" evidence="1">
    <location>
        <begin position="396"/>
        <end position="407"/>
    </location>
</feature>
<evidence type="ECO:0000256" key="2">
    <source>
        <dbReference type="SAM" id="Phobius"/>
    </source>
</evidence>
<name>A0A9W8DLK0_9FUNG</name>
<keyword evidence="4" id="KW-1185">Reference proteome</keyword>
<dbReference type="EMBL" id="JANBPU010000259">
    <property type="protein sequence ID" value="KAJ1913495.1"/>
    <property type="molecule type" value="Genomic_DNA"/>
</dbReference>
<feature type="transmembrane region" description="Helical" evidence="2">
    <location>
        <begin position="140"/>
        <end position="162"/>
    </location>
</feature>
<feature type="transmembrane region" description="Helical" evidence="2">
    <location>
        <begin position="14"/>
        <end position="39"/>
    </location>
</feature>